<evidence type="ECO:0000256" key="1">
    <source>
        <dbReference type="SAM" id="Phobius"/>
    </source>
</evidence>
<feature type="transmembrane region" description="Helical" evidence="1">
    <location>
        <begin position="46"/>
        <end position="69"/>
    </location>
</feature>
<accession>A0ABT5ZAB6</accession>
<feature type="transmembrane region" description="Helical" evidence="1">
    <location>
        <begin position="75"/>
        <end position="93"/>
    </location>
</feature>
<dbReference type="EMBL" id="JARHTQ010000039">
    <property type="protein sequence ID" value="MDF2260764.1"/>
    <property type="molecule type" value="Genomic_DNA"/>
</dbReference>
<comment type="caution">
    <text evidence="2">The sequence shown here is derived from an EMBL/GenBank/DDBJ whole genome shotgun (WGS) entry which is preliminary data.</text>
</comment>
<keyword evidence="1" id="KW-0472">Membrane</keyword>
<evidence type="ECO:0000313" key="2">
    <source>
        <dbReference type="EMBL" id="MDF2260764.1"/>
    </source>
</evidence>
<keyword evidence="1" id="KW-0812">Transmembrane</keyword>
<organism evidence="2 3">
    <name type="scientific">Streptantibioticus ferralitis</name>
    <dbReference type="NCBI Taxonomy" id="236510"/>
    <lineage>
        <taxon>Bacteria</taxon>
        <taxon>Bacillati</taxon>
        <taxon>Actinomycetota</taxon>
        <taxon>Actinomycetes</taxon>
        <taxon>Kitasatosporales</taxon>
        <taxon>Streptomycetaceae</taxon>
        <taxon>Streptantibioticus</taxon>
    </lineage>
</organism>
<evidence type="ECO:0008006" key="4">
    <source>
        <dbReference type="Google" id="ProtNLM"/>
    </source>
</evidence>
<gene>
    <name evidence="2" type="ORF">P2L57_35135</name>
</gene>
<proteinExistence type="predicted"/>
<dbReference type="Proteomes" id="UP001220022">
    <property type="component" value="Unassembled WGS sequence"/>
</dbReference>
<protein>
    <recommendedName>
        <fullName evidence="4">PH domain-containing protein</fullName>
    </recommendedName>
</protein>
<evidence type="ECO:0000313" key="3">
    <source>
        <dbReference type="Proteomes" id="UP001220022"/>
    </source>
</evidence>
<sequence length="188" mass="19776">MPLSFLTAEGGQDESADAGAAAPYHASGHGAEARWWRPYRPGPWRVAIASLLLVLASYLLFAGVIVAAAGSLSGAGVSVGVAVLVIAGALRSLRMGVWLSRRGLRQVGLVRTTTLPWGRVGAIRTAQQPVKWLALPRTVQGQALVLHGADGAEPRTLLTDHNADFLGRPEAFDLAADAVEGWAARRRG</sequence>
<name>A0ABT5ZAB6_9ACTN</name>
<keyword evidence="3" id="KW-1185">Reference proteome</keyword>
<reference evidence="2 3" key="1">
    <citation type="submission" date="2023-03" db="EMBL/GenBank/DDBJ databases">
        <title>Draft genome sequence of type strain Streptomyces ferralitis JCM 14344.</title>
        <authorList>
            <person name="Klaysubun C."/>
            <person name="Duangmal K."/>
        </authorList>
    </citation>
    <scope>NUCLEOTIDE SEQUENCE [LARGE SCALE GENOMIC DNA]</scope>
    <source>
        <strain evidence="2 3">JCM 14344</strain>
    </source>
</reference>
<dbReference type="RefSeq" id="WP_275821711.1">
    <property type="nucleotide sequence ID" value="NZ_BAAANM010000039.1"/>
</dbReference>
<keyword evidence="1" id="KW-1133">Transmembrane helix</keyword>